<proteinExistence type="predicted"/>
<dbReference type="EMBL" id="JBHSIT010000014">
    <property type="protein sequence ID" value="MFC4912948.1"/>
    <property type="molecule type" value="Genomic_DNA"/>
</dbReference>
<evidence type="ECO:0000313" key="2">
    <source>
        <dbReference type="EMBL" id="MFC4912948.1"/>
    </source>
</evidence>
<sequence length="97" mass="10103">MKKKALTSAEIRALPAMIDLVTAGRALGIGRTKSYTLARAGTFPCRVLRIGDNYLVPTAGVLRVLELNPAEANGEPLRTPARSETAGAFPLGGVSGP</sequence>
<evidence type="ECO:0000256" key="1">
    <source>
        <dbReference type="SAM" id="MobiDB-lite"/>
    </source>
</evidence>
<keyword evidence="3" id="KW-1185">Reference proteome</keyword>
<reference evidence="3" key="1">
    <citation type="journal article" date="2019" name="Int. J. Syst. Evol. Microbiol.">
        <title>The Global Catalogue of Microorganisms (GCM) 10K type strain sequencing project: providing services to taxonomists for standard genome sequencing and annotation.</title>
        <authorList>
            <consortium name="The Broad Institute Genomics Platform"/>
            <consortium name="The Broad Institute Genome Sequencing Center for Infectious Disease"/>
            <person name="Wu L."/>
            <person name="Ma J."/>
        </authorList>
    </citation>
    <scope>NUCLEOTIDE SEQUENCE [LARGE SCALE GENOMIC DNA]</scope>
    <source>
        <strain evidence="3">KLKA75</strain>
    </source>
</reference>
<gene>
    <name evidence="2" type="ORF">ACFPCY_37005</name>
</gene>
<feature type="region of interest" description="Disordered" evidence="1">
    <location>
        <begin position="73"/>
        <end position="97"/>
    </location>
</feature>
<dbReference type="RefSeq" id="WP_378263378.1">
    <property type="nucleotide sequence ID" value="NZ_JBHSIT010000014.1"/>
</dbReference>
<dbReference type="Proteomes" id="UP001595872">
    <property type="component" value="Unassembled WGS sequence"/>
</dbReference>
<keyword evidence="2" id="KW-0238">DNA-binding</keyword>
<comment type="caution">
    <text evidence="2">The sequence shown here is derived from an EMBL/GenBank/DDBJ whole genome shotgun (WGS) entry which is preliminary data.</text>
</comment>
<dbReference type="GO" id="GO:0003677">
    <property type="term" value="F:DNA binding"/>
    <property type="evidence" value="ECO:0007669"/>
    <property type="project" value="UniProtKB-KW"/>
</dbReference>
<organism evidence="2 3">
    <name type="scientific">Actinomadura gamaensis</name>
    <dbReference type="NCBI Taxonomy" id="1763541"/>
    <lineage>
        <taxon>Bacteria</taxon>
        <taxon>Bacillati</taxon>
        <taxon>Actinomycetota</taxon>
        <taxon>Actinomycetes</taxon>
        <taxon>Streptosporangiales</taxon>
        <taxon>Thermomonosporaceae</taxon>
        <taxon>Actinomadura</taxon>
    </lineage>
</organism>
<protein>
    <submittedName>
        <fullName evidence="2">DNA-binding protein</fullName>
    </submittedName>
</protein>
<accession>A0ABV9U8R1</accession>
<name>A0ABV9U8R1_9ACTN</name>
<evidence type="ECO:0000313" key="3">
    <source>
        <dbReference type="Proteomes" id="UP001595872"/>
    </source>
</evidence>